<protein>
    <submittedName>
        <fullName evidence="1">Unannotated protein</fullName>
    </submittedName>
</protein>
<proteinExistence type="predicted"/>
<gene>
    <name evidence="1" type="ORF">UFOPK1776_00641</name>
</gene>
<sequence length="43" mass="4727">MLFGVMLENVPLAVFGHNLELVPAFAPCRNLPNCSDVPEESVR</sequence>
<organism evidence="1">
    <name type="scientific">freshwater metagenome</name>
    <dbReference type="NCBI Taxonomy" id="449393"/>
    <lineage>
        <taxon>unclassified sequences</taxon>
        <taxon>metagenomes</taxon>
        <taxon>ecological metagenomes</taxon>
    </lineage>
</organism>
<dbReference type="EMBL" id="CAEZUC010000087">
    <property type="protein sequence ID" value="CAB4591510.1"/>
    <property type="molecule type" value="Genomic_DNA"/>
</dbReference>
<name>A0A6J6FT52_9ZZZZ</name>
<dbReference type="AlphaFoldDB" id="A0A6J6FT52"/>
<reference evidence="1" key="1">
    <citation type="submission" date="2020-05" db="EMBL/GenBank/DDBJ databases">
        <authorList>
            <person name="Chiriac C."/>
            <person name="Salcher M."/>
            <person name="Ghai R."/>
            <person name="Kavagutti S V."/>
        </authorList>
    </citation>
    <scope>NUCLEOTIDE SEQUENCE</scope>
</reference>
<accession>A0A6J6FT52</accession>
<evidence type="ECO:0000313" key="1">
    <source>
        <dbReference type="EMBL" id="CAB4591510.1"/>
    </source>
</evidence>